<dbReference type="RefSeq" id="XP_033392436.1">
    <property type="nucleotide sequence ID" value="XM_033537554.1"/>
</dbReference>
<dbReference type="CDD" id="cd02231">
    <property type="entry name" value="cupin_BLL6423-like"/>
    <property type="match status" value="1"/>
</dbReference>
<dbReference type="OrthoDB" id="5840532at2759"/>
<dbReference type="Proteomes" id="UP000799438">
    <property type="component" value="Unassembled WGS sequence"/>
</dbReference>
<evidence type="ECO:0000259" key="1">
    <source>
        <dbReference type="Pfam" id="PF07883"/>
    </source>
</evidence>
<dbReference type="EMBL" id="ML995513">
    <property type="protein sequence ID" value="KAF2136718.1"/>
    <property type="molecule type" value="Genomic_DNA"/>
</dbReference>
<dbReference type="GeneID" id="54295050"/>
<accession>A0A6A6AZM5</accession>
<evidence type="ECO:0000313" key="3">
    <source>
        <dbReference type="Proteomes" id="UP000799438"/>
    </source>
</evidence>
<gene>
    <name evidence="2" type="ORF">K452DRAFT_237049</name>
</gene>
<sequence length="184" mass="20214">MAHVGKLPQLHRYITTHNEEGKAVFSDAISEESRMGELPDGMAFALSYTSQGFPVDINDDADIRNYQGFLESAPGLVISNGTVLRHVDLAPDTTTAMHRTQSLDYGICLEGELELILDSGEARTLKKGDVAIQRGTMHAWRNTSKTEWARIVFVLQPCKPVQVGAGKALEEEFETPMHGVRGST</sequence>
<dbReference type="SUPFAM" id="SSF51182">
    <property type="entry name" value="RmlC-like cupins"/>
    <property type="match status" value="1"/>
</dbReference>
<dbReference type="PANTHER" id="PTHR36156:SF3">
    <property type="entry name" value="CUPIN 2 CONSERVED BARREL DOMAIN-CONTAINING PROTEIN"/>
    <property type="match status" value="1"/>
</dbReference>
<dbReference type="InterPro" id="IPR011051">
    <property type="entry name" value="RmlC_Cupin_sf"/>
</dbReference>
<proteinExistence type="predicted"/>
<keyword evidence="3" id="KW-1185">Reference proteome</keyword>
<dbReference type="Gene3D" id="2.60.120.10">
    <property type="entry name" value="Jelly Rolls"/>
    <property type="match status" value="1"/>
</dbReference>
<dbReference type="InterPro" id="IPR013096">
    <property type="entry name" value="Cupin_2"/>
</dbReference>
<dbReference type="InterPro" id="IPR047142">
    <property type="entry name" value="OryJ/VirC-like"/>
</dbReference>
<dbReference type="InterPro" id="IPR014710">
    <property type="entry name" value="RmlC-like_jellyroll"/>
</dbReference>
<feature type="domain" description="Cupin type-2" evidence="1">
    <location>
        <begin position="86"/>
        <end position="153"/>
    </location>
</feature>
<evidence type="ECO:0000313" key="2">
    <source>
        <dbReference type="EMBL" id="KAF2136718.1"/>
    </source>
</evidence>
<dbReference type="Pfam" id="PF07883">
    <property type="entry name" value="Cupin_2"/>
    <property type="match status" value="1"/>
</dbReference>
<name>A0A6A6AZM5_9PEZI</name>
<dbReference type="PANTHER" id="PTHR36156">
    <property type="entry name" value="SLR2101 PROTEIN"/>
    <property type="match status" value="1"/>
</dbReference>
<reference evidence="2" key="1">
    <citation type="journal article" date="2020" name="Stud. Mycol.">
        <title>101 Dothideomycetes genomes: a test case for predicting lifestyles and emergence of pathogens.</title>
        <authorList>
            <person name="Haridas S."/>
            <person name="Albert R."/>
            <person name="Binder M."/>
            <person name="Bloem J."/>
            <person name="Labutti K."/>
            <person name="Salamov A."/>
            <person name="Andreopoulos B."/>
            <person name="Baker S."/>
            <person name="Barry K."/>
            <person name="Bills G."/>
            <person name="Bluhm B."/>
            <person name="Cannon C."/>
            <person name="Castanera R."/>
            <person name="Culley D."/>
            <person name="Daum C."/>
            <person name="Ezra D."/>
            <person name="Gonzalez J."/>
            <person name="Henrissat B."/>
            <person name="Kuo A."/>
            <person name="Liang C."/>
            <person name="Lipzen A."/>
            <person name="Lutzoni F."/>
            <person name="Magnuson J."/>
            <person name="Mondo S."/>
            <person name="Nolan M."/>
            <person name="Ohm R."/>
            <person name="Pangilinan J."/>
            <person name="Park H.-J."/>
            <person name="Ramirez L."/>
            <person name="Alfaro M."/>
            <person name="Sun H."/>
            <person name="Tritt A."/>
            <person name="Yoshinaga Y."/>
            <person name="Zwiers L.-H."/>
            <person name="Turgeon B."/>
            <person name="Goodwin S."/>
            <person name="Spatafora J."/>
            <person name="Crous P."/>
            <person name="Grigoriev I."/>
        </authorList>
    </citation>
    <scope>NUCLEOTIDE SEQUENCE</scope>
    <source>
        <strain evidence="2">CBS 121167</strain>
    </source>
</reference>
<protein>
    <recommendedName>
        <fullName evidence="1">Cupin type-2 domain-containing protein</fullName>
    </recommendedName>
</protein>
<organism evidence="2 3">
    <name type="scientific">Aplosporella prunicola CBS 121167</name>
    <dbReference type="NCBI Taxonomy" id="1176127"/>
    <lineage>
        <taxon>Eukaryota</taxon>
        <taxon>Fungi</taxon>
        <taxon>Dikarya</taxon>
        <taxon>Ascomycota</taxon>
        <taxon>Pezizomycotina</taxon>
        <taxon>Dothideomycetes</taxon>
        <taxon>Dothideomycetes incertae sedis</taxon>
        <taxon>Botryosphaeriales</taxon>
        <taxon>Aplosporellaceae</taxon>
        <taxon>Aplosporella</taxon>
    </lineage>
</organism>
<dbReference type="AlphaFoldDB" id="A0A6A6AZM5"/>